<dbReference type="SUPFAM" id="SSF53067">
    <property type="entry name" value="Actin-like ATPase domain"/>
    <property type="match status" value="2"/>
</dbReference>
<comment type="similarity">
    <text evidence="1">Belongs to the GppA/Ppx family.</text>
</comment>
<dbReference type="InterPro" id="IPR043129">
    <property type="entry name" value="ATPase_NBD"/>
</dbReference>
<dbReference type="InterPro" id="IPR050273">
    <property type="entry name" value="GppA/Ppx_hydrolase"/>
</dbReference>
<keyword evidence="5" id="KW-1185">Reference proteome</keyword>
<gene>
    <name evidence="4" type="ORF">IF651_11390</name>
</gene>
<reference evidence="4" key="1">
    <citation type="journal article" date="2018" name="Curr. Microbiol.">
        <title>Cellulosimicrobium arenosum sp. nov., Isolated from Marine Sediment Sand.</title>
        <authorList>
            <person name="Oh M."/>
            <person name="Kim J.H."/>
            <person name="Yoon J.H."/>
            <person name="Schumann P."/>
            <person name="Kim W."/>
        </authorList>
    </citation>
    <scope>NUCLEOTIDE SEQUENCE</scope>
    <source>
        <strain evidence="4">KCTC 49039</strain>
    </source>
</reference>
<sequence length="318" mass="34295">MTTTDPTDRRTTRLGVLDIGSNTVHLAVIDAAYTARPVQTAGTRTVVRIMRYLQADGSLSDEGVAAMLAAVDDAMALARESEVEEMLPMATSALRDATNGPQVLAAIGERVGQTVQVLSGEEEARLTFLAARRWHGWAAGRLLVLDIGGGSLEIATGVDEEPDLATSVPLGAGRMTMAYLPGDPPDPADVDALRKHVRATLAPTVEAFERLPRPDHVVATSKTFRSLARLAGMQLEVVGPDERWRMRRSQLADWVPRLARLTAEGRTALPGITPERTFQIVAGGVVAVETMKSLGVDELEICPWALREGAILRRLDHI</sequence>
<organism evidence="4 5">
    <name type="scientific">Cellulosimicrobium arenosum</name>
    <dbReference type="NCBI Taxonomy" id="2708133"/>
    <lineage>
        <taxon>Bacteria</taxon>
        <taxon>Bacillati</taxon>
        <taxon>Actinomycetota</taxon>
        <taxon>Actinomycetes</taxon>
        <taxon>Micrococcales</taxon>
        <taxon>Promicromonosporaceae</taxon>
        <taxon>Cellulosimicrobium</taxon>
    </lineage>
</organism>
<dbReference type="FunFam" id="3.30.420.150:FF:000006">
    <property type="entry name" value="Ppx/GppA family phosphatase"/>
    <property type="match status" value="1"/>
</dbReference>
<evidence type="ECO:0000313" key="5">
    <source>
        <dbReference type="Proteomes" id="UP000610846"/>
    </source>
</evidence>
<dbReference type="InterPro" id="IPR003695">
    <property type="entry name" value="Ppx_GppA_N"/>
</dbReference>
<protein>
    <submittedName>
        <fullName evidence="4">Ppx/GppA family phosphatase</fullName>
    </submittedName>
</protein>
<dbReference type="GO" id="GO:0016462">
    <property type="term" value="F:pyrophosphatase activity"/>
    <property type="evidence" value="ECO:0007669"/>
    <property type="project" value="TreeGrafter"/>
</dbReference>
<dbReference type="PANTHER" id="PTHR30005">
    <property type="entry name" value="EXOPOLYPHOSPHATASE"/>
    <property type="match status" value="1"/>
</dbReference>
<reference evidence="4" key="2">
    <citation type="submission" date="2020-09" db="EMBL/GenBank/DDBJ databases">
        <authorList>
            <person name="Yu Y."/>
        </authorList>
    </citation>
    <scope>NUCLEOTIDE SEQUENCE</scope>
    <source>
        <strain evidence="4">KCTC 49039</strain>
    </source>
</reference>
<keyword evidence="2" id="KW-0378">Hydrolase</keyword>
<evidence type="ECO:0000259" key="3">
    <source>
        <dbReference type="Pfam" id="PF02541"/>
    </source>
</evidence>
<dbReference type="Gene3D" id="3.30.420.40">
    <property type="match status" value="1"/>
</dbReference>
<proteinExistence type="inferred from homology"/>
<feature type="domain" description="Ppx/GppA phosphatase N-terminal" evidence="3">
    <location>
        <begin position="43"/>
        <end position="316"/>
    </location>
</feature>
<dbReference type="EMBL" id="JACYHB010000008">
    <property type="protein sequence ID" value="MBD8079660.1"/>
    <property type="molecule type" value="Genomic_DNA"/>
</dbReference>
<dbReference type="Gene3D" id="3.30.420.150">
    <property type="entry name" value="Exopolyphosphatase. Domain 2"/>
    <property type="match status" value="1"/>
</dbReference>
<dbReference type="CDD" id="cd24056">
    <property type="entry name" value="ASKHA_NBD_MtPPX1-like"/>
    <property type="match status" value="1"/>
</dbReference>
<dbReference type="Pfam" id="PF02541">
    <property type="entry name" value="Ppx-GppA"/>
    <property type="match status" value="1"/>
</dbReference>
<name>A0A927J0K7_9MICO</name>
<dbReference type="PANTHER" id="PTHR30005:SF0">
    <property type="entry name" value="RETROGRADE REGULATION PROTEIN 2"/>
    <property type="match status" value="1"/>
</dbReference>
<evidence type="ECO:0000256" key="2">
    <source>
        <dbReference type="ARBA" id="ARBA00022801"/>
    </source>
</evidence>
<dbReference type="Proteomes" id="UP000610846">
    <property type="component" value="Unassembled WGS sequence"/>
</dbReference>
<accession>A0A927J0K7</accession>
<comment type="caution">
    <text evidence="4">The sequence shown here is derived from an EMBL/GenBank/DDBJ whole genome shotgun (WGS) entry which is preliminary data.</text>
</comment>
<evidence type="ECO:0000313" key="4">
    <source>
        <dbReference type="EMBL" id="MBD8079660.1"/>
    </source>
</evidence>
<evidence type="ECO:0000256" key="1">
    <source>
        <dbReference type="ARBA" id="ARBA00007125"/>
    </source>
</evidence>
<dbReference type="RefSeq" id="WP_191829235.1">
    <property type="nucleotide sequence ID" value="NZ_JACYHB010000008.1"/>
</dbReference>
<dbReference type="AlphaFoldDB" id="A0A927J0K7"/>